<gene>
    <name evidence="2" type="ORF">PV04_06793</name>
</gene>
<dbReference type="Proteomes" id="UP000054266">
    <property type="component" value="Unassembled WGS sequence"/>
</dbReference>
<dbReference type="Pfam" id="PF26534">
    <property type="entry name" value="NTF2_7"/>
    <property type="match status" value="1"/>
</dbReference>
<evidence type="ECO:0000313" key="3">
    <source>
        <dbReference type="Proteomes" id="UP000054266"/>
    </source>
</evidence>
<protein>
    <recommendedName>
        <fullName evidence="1">NTF2-like domain-containing protein</fullName>
    </recommendedName>
</protein>
<dbReference type="InterPro" id="IPR058645">
    <property type="entry name" value="NTF2-like_dom_7"/>
</dbReference>
<proteinExistence type="predicted"/>
<dbReference type="HOGENOM" id="CLU_879985_0_0_1"/>
<dbReference type="AlphaFoldDB" id="A0A0D2G6H8"/>
<evidence type="ECO:0000313" key="2">
    <source>
        <dbReference type="EMBL" id="KIW67549.1"/>
    </source>
</evidence>
<sequence>MVRSPLTLPPPILIGTVWKDSVSIWPIRSALHDASERSLAGHVCRPVNVHVPCSYHFDQGGGEAHAYPRGAPQAWHAAGSSAIKCLGAVHLLEVIDTSSRQRFFCRSLSLKGLAFAASSLSFTPTSTRSSASSTMKLSSFLAPLAFTAGVMARAHHKRDDCWQDCLSQGEAESIVNQYISILAHTDVAAANATAQALLDPGYTETSDSILSLEGQPLGTVTFQGKDEYINGLLSSPGVGGITTIEILVAGCSKVLWYWNFLGIGSAQYEVKGFNLFTITASLQISAVDLEFNSIAWGLDTGYQVIPPSGGGSPTRR</sequence>
<keyword evidence="3" id="KW-1185">Reference proteome</keyword>
<dbReference type="EMBL" id="KN846959">
    <property type="protein sequence ID" value="KIW67549.1"/>
    <property type="molecule type" value="Genomic_DNA"/>
</dbReference>
<reference evidence="2 3" key="1">
    <citation type="submission" date="2015-01" db="EMBL/GenBank/DDBJ databases">
        <title>The Genome Sequence of Capronia semiimmersa CBS27337.</title>
        <authorList>
            <consortium name="The Broad Institute Genomics Platform"/>
            <person name="Cuomo C."/>
            <person name="de Hoog S."/>
            <person name="Gorbushina A."/>
            <person name="Stielow B."/>
            <person name="Teixiera M."/>
            <person name="Abouelleil A."/>
            <person name="Chapman S.B."/>
            <person name="Priest M."/>
            <person name="Young S.K."/>
            <person name="Wortman J."/>
            <person name="Nusbaum C."/>
            <person name="Birren B."/>
        </authorList>
    </citation>
    <scope>NUCLEOTIDE SEQUENCE [LARGE SCALE GENOMIC DNA]</scope>
    <source>
        <strain evidence="2 3">CBS 27337</strain>
    </source>
</reference>
<name>A0A0D2G6H8_9EURO</name>
<feature type="domain" description="NTF2-like" evidence="1">
    <location>
        <begin position="164"/>
        <end position="302"/>
    </location>
</feature>
<evidence type="ECO:0000259" key="1">
    <source>
        <dbReference type="Pfam" id="PF26534"/>
    </source>
</evidence>
<accession>A0A0D2G6H8</accession>
<organism evidence="2 3">
    <name type="scientific">Phialophora macrospora</name>
    <dbReference type="NCBI Taxonomy" id="1851006"/>
    <lineage>
        <taxon>Eukaryota</taxon>
        <taxon>Fungi</taxon>
        <taxon>Dikarya</taxon>
        <taxon>Ascomycota</taxon>
        <taxon>Pezizomycotina</taxon>
        <taxon>Eurotiomycetes</taxon>
        <taxon>Chaetothyriomycetidae</taxon>
        <taxon>Chaetothyriales</taxon>
        <taxon>Herpotrichiellaceae</taxon>
        <taxon>Phialophora</taxon>
    </lineage>
</organism>